<sequence length="46" mass="5494">MMFFVHLLFEEKCEMPQQSVMNEIMEKHLGKTECFSYYKLSAGFIP</sequence>
<accession>A0ABR7HJL4</accession>
<name>A0ABR7HJL4_9FIRM</name>
<reference evidence="1 2" key="1">
    <citation type="submission" date="2020-08" db="EMBL/GenBank/DDBJ databases">
        <title>Genome public.</title>
        <authorList>
            <person name="Liu C."/>
            <person name="Sun Q."/>
        </authorList>
    </citation>
    <scope>NUCLEOTIDE SEQUENCE [LARGE SCALE GENOMIC DNA]</scope>
    <source>
        <strain evidence="1 2">NSJ-71</strain>
    </source>
</reference>
<protein>
    <recommendedName>
        <fullName evidence="3">Transposase</fullName>
    </recommendedName>
</protein>
<proteinExistence type="predicted"/>
<evidence type="ECO:0000313" key="2">
    <source>
        <dbReference type="Proteomes" id="UP000636755"/>
    </source>
</evidence>
<keyword evidence="2" id="KW-1185">Reference proteome</keyword>
<dbReference type="RefSeq" id="WP_186934918.1">
    <property type="nucleotide sequence ID" value="NZ_JACOPS010000001.1"/>
</dbReference>
<evidence type="ECO:0000313" key="1">
    <source>
        <dbReference type="EMBL" id="MBC5727667.1"/>
    </source>
</evidence>
<dbReference type="EMBL" id="JACOPS010000001">
    <property type="protein sequence ID" value="MBC5727667.1"/>
    <property type="molecule type" value="Genomic_DNA"/>
</dbReference>
<comment type="caution">
    <text evidence="1">The sequence shown here is derived from an EMBL/GenBank/DDBJ whole genome shotgun (WGS) entry which is preliminary data.</text>
</comment>
<evidence type="ECO:0008006" key="3">
    <source>
        <dbReference type="Google" id="ProtNLM"/>
    </source>
</evidence>
<organism evidence="1 2">
    <name type="scientific">Ruminococcus intestinalis</name>
    <dbReference type="NCBI Taxonomy" id="2763066"/>
    <lineage>
        <taxon>Bacteria</taxon>
        <taxon>Bacillati</taxon>
        <taxon>Bacillota</taxon>
        <taxon>Clostridia</taxon>
        <taxon>Eubacteriales</taxon>
        <taxon>Oscillospiraceae</taxon>
        <taxon>Ruminococcus</taxon>
    </lineage>
</organism>
<dbReference type="Proteomes" id="UP000636755">
    <property type="component" value="Unassembled WGS sequence"/>
</dbReference>
<gene>
    <name evidence="1" type="ORF">H8R91_03810</name>
</gene>